<dbReference type="GO" id="GO:0016853">
    <property type="term" value="F:isomerase activity"/>
    <property type="evidence" value="ECO:0007669"/>
    <property type="project" value="UniProtKB-KW"/>
</dbReference>
<feature type="domain" description="Xylose isomerase-like TIM barrel" evidence="2">
    <location>
        <begin position="131"/>
        <end position="270"/>
    </location>
</feature>
<accession>A0ABW9KK47</accession>
<organism evidence="3 4">
    <name type="scientific">Terriglobus aquaticus</name>
    <dbReference type="NCBI Taxonomy" id="940139"/>
    <lineage>
        <taxon>Bacteria</taxon>
        <taxon>Pseudomonadati</taxon>
        <taxon>Acidobacteriota</taxon>
        <taxon>Terriglobia</taxon>
        <taxon>Terriglobales</taxon>
        <taxon>Acidobacteriaceae</taxon>
        <taxon>Terriglobus</taxon>
    </lineage>
</organism>
<evidence type="ECO:0000313" key="3">
    <source>
        <dbReference type="EMBL" id="MFN2975578.1"/>
    </source>
</evidence>
<dbReference type="InterPro" id="IPR050312">
    <property type="entry name" value="IolE/XylAMocC-like"/>
</dbReference>
<comment type="caution">
    <text evidence="3">The sequence shown here is derived from an EMBL/GenBank/DDBJ whole genome shotgun (WGS) entry which is preliminary data.</text>
</comment>
<dbReference type="PANTHER" id="PTHR12110:SF41">
    <property type="entry name" value="INOSOSE DEHYDRATASE"/>
    <property type="match status" value="1"/>
</dbReference>
<dbReference type="SUPFAM" id="SSF51658">
    <property type="entry name" value="Xylose isomerase-like"/>
    <property type="match status" value="1"/>
</dbReference>
<sequence>MTTTTRRDVLRGAALVSAAAMFPFPVLAAKASPLKFGQCSYSFRSFKTPQMIQMLQQLGLRDLNIKPDFHLPMEPLDTVAQRAQVFRDAGIRLTAAGTIYFKTDTDEAVRPSFEYLKAAKIPLFVGSPSHEALGRVAHFCSQYDIRMAIHNHGPEDKEWPSPFDIQKFIEPLDHRVGYCIDFGHTLRAGTDPVEAVNMAGKRLYDCHLKDLADPHSRESQVAVGEGVMPVAKIFKALIDISYPGYVDLEYEIKADDPVPGVRKSQEYMRKVLRDMGYDVPPLAPYTS</sequence>
<dbReference type="InterPro" id="IPR013022">
    <property type="entry name" value="Xyl_isomerase-like_TIM-brl"/>
</dbReference>
<evidence type="ECO:0000259" key="2">
    <source>
        <dbReference type="Pfam" id="PF01261"/>
    </source>
</evidence>
<dbReference type="Pfam" id="PF01261">
    <property type="entry name" value="AP_endonuc_2"/>
    <property type="match status" value="1"/>
</dbReference>
<gene>
    <name evidence="3" type="ORF">ACK2TP_07370</name>
</gene>
<keyword evidence="4" id="KW-1185">Reference proteome</keyword>
<name>A0ABW9KK47_9BACT</name>
<keyword evidence="1" id="KW-0732">Signal</keyword>
<dbReference type="Gene3D" id="3.20.20.150">
    <property type="entry name" value="Divalent-metal-dependent TIM barrel enzymes"/>
    <property type="match status" value="1"/>
</dbReference>
<proteinExistence type="predicted"/>
<dbReference type="PROSITE" id="PS51318">
    <property type="entry name" value="TAT"/>
    <property type="match status" value="1"/>
</dbReference>
<evidence type="ECO:0000256" key="1">
    <source>
        <dbReference type="SAM" id="SignalP"/>
    </source>
</evidence>
<evidence type="ECO:0000313" key="4">
    <source>
        <dbReference type="Proteomes" id="UP001634747"/>
    </source>
</evidence>
<feature type="signal peptide" evidence="1">
    <location>
        <begin position="1"/>
        <end position="28"/>
    </location>
</feature>
<dbReference type="EMBL" id="JBJYXY010000001">
    <property type="protein sequence ID" value="MFN2975578.1"/>
    <property type="molecule type" value="Genomic_DNA"/>
</dbReference>
<dbReference type="InterPro" id="IPR006311">
    <property type="entry name" value="TAT_signal"/>
</dbReference>
<dbReference type="InterPro" id="IPR036237">
    <property type="entry name" value="Xyl_isomerase-like_sf"/>
</dbReference>
<dbReference type="PANTHER" id="PTHR12110">
    <property type="entry name" value="HYDROXYPYRUVATE ISOMERASE"/>
    <property type="match status" value="1"/>
</dbReference>
<dbReference type="RefSeq" id="WP_263412899.1">
    <property type="nucleotide sequence ID" value="NZ_BAABBH010000001.1"/>
</dbReference>
<feature type="chain" id="PRO_5046442333" evidence="1">
    <location>
        <begin position="29"/>
        <end position="287"/>
    </location>
</feature>
<keyword evidence="3" id="KW-0413">Isomerase</keyword>
<reference evidence="3 4" key="1">
    <citation type="submission" date="2024-12" db="EMBL/GenBank/DDBJ databases">
        <authorList>
            <person name="Lee Y."/>
        </authorList>
    </citation>
    <scope>NUCLEOTIDE SEQUENCE [LARGE SCALE GENOMIC DNA]</scope>
    <source>
        <strain evidence="3 4">03SUJ4</strain>
    </source>
</reference>
<protein>
    <submittedName>
        <fullName evidence="3">Sugar phosphate isomerase/epimerase family protein</fullName>
    </submittedName>
</protein>
<dbReference type="Proteomes" id="UP001634747">
    <property type="component" value="Unassembled WGS sequence"/>
</dbReference>